<organism evidence="1 2">
    <name type="scientific">Flavobacterium rhizosphaerae</name>
    <dbReference type="NCBI Taxonomy" id="3163298"/>
    <lineage>
        <taxon>Bacteria</taxon>
        <taxon>Pseudomonadati</taxon>
        <taxon>Bacteroidota</taxon>
        <taxon>Flavobacteriia</taxon>
        <taxon>Flavobacteriales</taxon>
        <taxon>Flavobacteriaceae</taxon>
        <taxon>Flavobacterium</taxon>
    </lineage>
</organism>
<evidence type="ECO:0000313" key="1">
    <source>
        <dbReference type="EMBL" id="MFL9844709.1"/>
    </source>
</evidence>
<accession>A0ABW8YWL6</accession>
<name>A0ABW8YWL6_9FLAO</name>
<dbReference type="Proteomes" id="UP001629156">
    <property type="component" value="Unassembled WGS sequence"/>
</dbReference>
<gene>
    <name evidence="1" type="ORF">ABS766_09790</name>
</gene>
<keyword evidence="2" id="KW-1185">Reference proteome</keyword>
<comment type="caution">
    <text evidence="1">The sequence shown here is derived from an EMBL/GenBank/DDBJ whole genome shotgun (WGS) entry which is preliminary data.</text>
</comment>
<dbReference type="EMBL" id="JBELPZ010000009">
    <property type="protein sequence ID" value="MFL9844709.1"/>
    <property type="molecule type" value="Genomic_DNA"/>
</dbReference>
<proteinExistence type="predicted"/>
<sequence>MEASAAQLKEVARQNLAIASNLESALKSALNELGNSDGRRRKAAHELSPEQQLELIASLTMGGGSKTKPSGA</sequence>
<reference evidence="1 2" key="1">
    <citation type="submission" date="2024-06" db="EMBL/GenBank/DDBJ databases">
        <authorList>
            <person name="Kaempfer P."/>
            <person name="Viver T."/>
        </authorList>
    </citation>
    <scope>NUCLEOTIDE SEQUENCE [LARGE SCALE GENOMIC DNA]</scope>
    <source>
        <strain evidence="1 2">ST-119</strain>
    </source>
</reference>
<evidence type="ECO:0000313" key="2">
    <source>
        <dbReference type="Proteomes" id="UP001629156"/>
    </source>
</evidence>
<protein>
    <submittedName>
        <fullName evidence="1">Uncharacterized protein</fullName>
    </submittedName>
</protein>
<dbReference type="RefSeq" id="WP_408084963.1">
    <property type="nucleotide sequence ID" value="NZ_JBELPZ010000009.1"/>
</dbReference>